<name>N1WNC7_9LEPT</name>
<dbReference type="CDD" id="cd13136">
    <property type="entry name" value="MATE_DinF_like"/>
    <property type="match status" value="1"/>
</dbReference>
<feature type="transmembrane region" description="Helical" evidence="6">
    <location>
        <begin position="104"/>
        <end position="127"/>
    </location>
</feature>
<dbReference type="Proteomes" id="UP000012313">
    <property type="component" value="Unassembled WGS sequence"/>
</dbReference>
<feature type="transmembrane region" description="Helical" evidence="6">
    <location>
        <begin position="60"/>
        <end position="83"/>
    </location>
</feature>
<evidence type="ECO:0000256" key="4">
    <source>
        <dbReference type="ARBA" id="ARBA00022989"/>
    </source>
</evidence>
<dbReference type="RefSeq" id="WP_003004344.1">
    <property type="nucleotide sequence ID" value="NZ_AOHC02000037.1"/>
</dbReference>
<dbReference type="OrthoDB" id="9776324at2"/>
<protein>
    <submittedName>
        <fullName evidence="7">MATE efflux family protein</fullName>
    </submittedName>
</protein>
<comment type="similarity">
    <text evidence="2">Belongs to the multi antimicrobial extrusion (MATE) (TC 2.A.66.1) family.</text>
</comment>
<dbReference type="EMBL" id="AOHC02000037">
    <property type="protein sequence ID" value="EMY77308.1"/>
    <property type="molecule type" value="Genomic_DNA"/>
</dbReference>
<comment type="subcellular location">
    <subcellularLocation>
        <location evidence="1">Membrane</location>
        <topology evidence="1">Multi-pass membrane protein</topology>
    </subcellularLocation>
</comment>
<organism evidence="7 8">
    <name type="scientific">Leptospira weilii serovar Ranarum str. ICFT</name>
    <dbReference type="NCBI Taxonomy" id="1218598"/>
    <lineage>
        <taxon>Bacteria</taxon>
        <taxon>Pseudomonadati</taxon>
        <taxon>Spirochaetota</taxon>
        <taxon>Spirochaetia</taxon>
        <taxon>Leptospirales</taxon>
        <taxon>Leptospiraceae</taxon>
        <taxon>Leptospira</taxon>
    </lineage>
</organism>
<accession>N1WNC7</accession>
<evidence type="ECO:0000256" key="3">
    <source>
        <dbReference type="ARBA" id="ARBA00022692"/>
    </source>
</evidence>
<dbReference type="AlphaFoldDB" id="N1WNC7"/>
<dbReference type="GO" id="GO:0005886">
    <property type="term" value="C:plasma membrane"/>
    <property type="evidence" value="ECO:0007669"/>
    <property type="project" value="TreeGrafter"/>
</dbReference>
<feature type="transmembrane region" description="Helical" evidence="6">
    <location>
        <begin position="263"/>
        <end position="281"/>
    </location>
</feature>
<feature type="transmembrane region" description="Helical" evidence="6">
    <location>
        <begin position="205"/>
        <end position="228"/>
    </location>
</feature>
<evidence type="ECO:0000256" key="6">
    <source>
        <dbReference type="SAM" id="Phobius"/>
    </source>
</evidence>
<dbReference type="PANTHER" id="PTHR42893:SF46">
    <property type="entry name" value="PROTEIN DETOXIFICATION 44, CHLOROPLASTIC"/>
    <property type="match status" value="1"/>
</dbReference>
<sequence>MGYKSPSRKKLNTLFPSNNSASIETRRKFYRLTFYNILANISVPLTGLVDTAILGNLDTYVFMAGAALSGILFDLMFWMFGFLRMGTTGLTAQAAGKRNERESLFILARSVVLACFFGTMILLLSPWIREIGFQILRGNSDVKAAGISYFDARIPGSIAVLCNYVFTGWFLGREKSSIVLIATVVGNGINVLLDLWFILDLGWEAYGAGLATSISQLGMLVVFMFSFFRELKIHPSLKLSLLNDKNLFSIRGFSSLLHLNRDIFLRTLFLIITFSLFRNFSSEAGTEILATNSILLQLILVSAYLVDGVAFATESLAGNIYGEKNWKLLNELLYLALYNGILFTSVFLGFIFLFPNFIFGMITRSHAVLSLLKDYRFWLFPVLEIGAIAFILDGFFIGLTQGRILRNSMFVSTTFFFLPVAYFGKIQKDNHLLWFSLVLLMVGRALTLSVQAKKFFESLKYETRTTT</sequence>
<evidence type="ECO:0000256" key="1">
    <source>
        <dbReference type="ARBA" id="ARBA00004141"/>
    </source>
</evidence>
<dbReference type="NCBIfam" id="TIGR00797">
    <property type="entry name" value="matE"/>
    <property type="match status" value="1"/>
</dbReference>
<gene>
    <name evidence="7" type="ORF">LEP1GSC060_2913</name>
</gene>
<keyword evidence="5 6" id="KW-0472">Membrane</keyword>
<dbReference type="GO" id="GO:0015297">
    <property type="term" value="F:antiporter activity"/>
    <property type="evidence" value="ECO:0007669"/>
    <property type="project" value="InterPro"/>
</dbReference>
<dbReference type="GO" id="GO:0042910">
    <property type="term" value="F:xenobiotic transmembrane transporter activity"/>
    <property type="evidence" value="ECO:0007669"/>
    <property type="project" value="InterPro"/>
</dbReference>
<dbReference type="InterPro" id="IPR044644">
    <property type="entry name" value="DinF-like"/>
</dbReference>
<keyword evidence="8" id="KW-1185">Reference proteome</keyword>
<evidence type="ECO:0000256" key="5">
    <source>
        <dbReference type="ARBA" id="ARBA00023136"/>
    </source>
</evidence>
<dbReference type="Pfam" id="PF01554">
    <property type="entry name" value="MatE"/>
    <property type="match status" value="2"/>
</dbReference>
<feature type="transmembrane region" description="Helical" evidence="6">
    <location>
        <begin position="293"/>
        <end position="312"/>
    </location>
</feature>
<comment type="caution">
    <text evidence="7">The sequence shown here is derived from an EMBL/GenBank/DDBJ whole genome shotgun (WGS) entry which is preliminary data.</text>
</comment>
<feature type="transmembrane region" description="Helical" evidence="6">
    <location>
        <begin position="178"/>
        <end position="199"/>
    </location>
</feature>
<proteinExistence type="inferred from homology"/>
<evidence type="ECO:0000313" key="7">
    <source>
        <dbReference type="EMBL" id="EMY77308.1"/>
    </source>
</evidence>
<keyword evidence="3 6" id="KW-0812">Transmembrane</keyword>
<feature type="transmembrane region" description="Helical" evidence="6">
    <location>
        <begin position="432"/>
        <end position="450"/>
    </location>
</feature>
<evidence type="ECO:0000256" key="2">
    <source>
        <dbReference type="ARBA" id="ARBA00010199"/>
    </source>
</evidence>
<feature type="transmembrane region" description="Helical" evidence="6">
    <location>
        <begin position="32"/>
        <end position="54"/>
    </location>
</feature>
<reference evidence="7" key="1">
    <citation type="submission" date="2013-03" db="EMBL/GenBank/DDBJ databases">
        <authorList>
            <person name="Harkins D.M."/>
            <person name="Durkin A.S."/>
            <person name="Brinkac L.M."/>
            <person name="Haft D.H."/>
            <person name="Selengut J.D."/>
            <person name="Sanka R."/>
            <person name="DePew J."/>
            <person name="Purushe J."/>
            <person name="Hartskeerl R.A."/>
            <person name="Ahmed A."/>
            <person name="van der Linden H."/>
            <person name="Goris M.G.A."/>
            <person name="Vinetz J.M."/>
            <person name="Sutton G.G."/>
            <person name="Nierman W.C."/>
            <person name="Fouts D.E."/>
        </authorList>
    </citation>
    <scope>NUCLEOTIDE SEQUENCE [LARGE SCALE GENOMIC DNA]</scope>
    <source>
        <strain evidence="7">ICFT</strain>
    </source>
</reference>
<feature type="transmembrane region" description="Helical" evidence="6">
    <location>
        <begin position="332"/>
        <end position="358"/>
    </location>
</feature>
<feature type="transmembrane region" description="Helical" evidence="6">
    <location>
        <begin position="378"/>
        <end position="397"/>
    </location>
</feature>
<dbReference type="STRING" id="1218598.LEP1GSC060_2913"/>
<dbReference type="PANTHER" id="PTHR42893">
    <property type="entry name" value="PROTEIN DETOXIFICATION 44, CHLOROPLASTIC-RELATED"/>
    <property type="match status" value="1"/>
</dbReference>
<keyword evidence="4 6" id="KW-1133">Transmembrane helix</keyword>
<evidence type="ECO:0000313" key="8">
    <source>
        <dbReference type="Proteomes" id="UP000012313"/>
    </source>
</evidence>
<feature type="transmembrane region" description="Helical" evidence="6">
    <location>
        <begin position="409"/>
        <end position="426"/>
    </location>
</feature>
<dbReference type="InterPro" id="IPR002528">
    <property type="entry name" value="MATE_fam"/>
</dbReference>